<accession>A0ABS4GNG8</accession>
<dbReference type="Proteomes" id="UP001519343">
    <property type="component" value="Unassembled WGS sequence"/>
</dbReference>
<keyword evidence="2" id="KW-1185">Reference proteome</keyword>
<evidence type="ECO:0000313" key="2">
    <source>
        <dbReference type="Proteomes" id="UP001519343"/>
    </source>
</evidence>
<comment type="caution">
    <text evidence="1">The sequence shown here is derived from an EMBL/GenBank/DDBJ whole genome shotgun (WGS) entry which is preliminary data.</text>
</comment>
<proteinExistence type="predicted"/>
<sequence>MATWLDLESYEMIVRLAYILDVPLKEIGELLVLEGVQSKETIDKISQYFKREFRSEYTLYMGNAELKPYRVKIDGEKKRVYMRFRFEEHEKLSSLAFALDMDVAPATGLLIKTIISSKEILFPFLSHHIRKDLDDQRLKQLRLLCRYVDSNTPGEYVTLPMLLTYILKQCFEQGKTLKQKIRDFIDD</sequence>
<organism evidence="1 2">
    <name type="scientific">Ammoniphilus resinae</name>
    <dbReference type="NCBI Taxonomy" id="861532"/>
    <lineage>
        <taxon>Bacteria</taxon>
        <taxon>Bacillati</taxon>
        <taxon>Bacillota</taxon>
        <taxon>Bacilli</taxon>
        <taxon>Bacillales</taxon>
        <taxon>Paenibacillaceae</taxon>
        <taxon>Aneurinibacillus group</taxon>
        <taxon>Ammoniphilus</taxon>
    </lineage>
</organism>
<reference evidence="1 2" key="1">
    <citation type="submission" date="2021-03" db="EMBL/GenBank/DDBJ databases">
        <title>Genomic Encyclopedia of Type Strains, Phase IV (KMG-IV): sequencing the most valuable type-strain genomes for metagenomic binning, comparative biology and taxonomic classification.</title>
        <authorList>
            <person name="Goeker M."/>
        </authorList>
    </citation>
    <scope>NUCLEOTIDE SEQUENCE [LARGE SCALE GENOMIC DNA]</scope>
    <source>
        <strain evidence="1 2">DSM 24738</strain>
    </source>
</reference>
<protein>
    <submittedName>
        <fullName evidence="1">Uncharacterized protein</fullName>
    </submittedName>
</protein>
<evidence type="ECO:0000313" key="1">
    <source>
        <dbReference type="EMBL" id="MBP1931804.1"/>
    </source>
</evidence>
<name>A0ABS4GNG8_9BACL</name>
<dbReference type="EMBL" id="JAGGKT010000004">
    <property type="protein sequence ID" value="MBP1931804.1"/>
    <property type="molecule type" value="Genomic_DNA"/>
</dbReference>
<gene>
    <name evidence="1" type="ORF">J2Z37_001805</name>
</gene>